<proteinExistence type="inferred from homology"/>
<dbReference type="PANTHER" id="PTHR28593">
    <property type="entry name" value="METEORIN-LIKE PROTEIN"/>
    <property type="match status" value="1"/>
</dbReference>
<evidence type="ECO:0000256" key="5">
    <source>
        <dbReference type="ARBA" id="ARBA00023157"/>
    </source>
</evidence>
<evidence type="ECO:0000313" key="8">
    <source>
        <dbReference type="Proteomes" id="UP000827092"/>
    </source>
</evidence>
<organism evidence="7 8">
    <name type="scientific">Oedothorax gibbosus</name>
    <dbReference type="NCBI Taxonomy" id="931172"/>
    <lineage>
        <taxon>Eukaryota</taxon>
        <taxon>Metazoa</taxon>
        <taxon>Ecdysozoa</taxon>
        <taxon>Arthropoda</taxon>
        <taxon>Chelicerata</taxon>
        <taxon>Arachnida</taxon>
        <taxon>Araneae</taxon>
        <taxon>Araneomorphae</taxon>
        <taxon>Entelegynae</taxon>
        <taxon>Araneoidea</taxon>
        <taxon>Linyphiidae</taxon>
        <taxon>Erigoninae</taxon>
        <taxon>Oedothorax</taxon>
    </lineage>
</organism>
<evidence type="ECO:0008006" key="9">
    <source>
        <dbReference type="Google" id="ProtNLM"/>
    </source>
</evidence>
<dbReference type="InterPro" id="IPR008993">
    <property type="entry name" value="TIMP-like_OB-fold"/>
</dbReference>
<dbReference type="PANTHER" id="PTHR28593:SF3">
    <property type="entry name" value="METEORIN-LIKE PROTEIN"/>
    <property type="match status" value="1"/>
</dbReference>
<evidence type="ECO:0000256" key="3">
    <source>
        <dbReference type="ARBA" id="ARBA00022525"/>
    </source>
</evidence>
<evidence type="ECO:0000256" key="1">
    <source>
        <dbReference type="ARBA" id="ARBA00004613"/>
    </source>
</evidence>
<accession>A0AAV6VU02</accession>
<keyword evidence="3" id="KW-0964">Secreted</keyword>
<dbReference type="EMBL" id="JAFNEN010000026">
    <property type="protein sequence ID" value="KAG8199595.1"/>
    <property type="molecule type" value="Genomic_DNA"/>
</dbReference>
<dbReference type="Proteomes" id="UP000827092">
    <property type="component" value="Unassembled WGS sequence"/>
</dbReference>
<evidence type="ECO:0000256" key="4">
    <source>
        <dbReference type="ARBA" id="ARBA00022729"/>
    </source>
</evidence>
<evidence type="ECO:0000256" key="2">
    <source>
        <dbReference type="ARBA" id="ARBA00005669"/>
    </source>
</evidence>
<protein>
    <recommendedName>
        <fullName evidence="9">Meteorin-like protein</fullName>
    </recommendedName>
</protein>
<comment type="caution">
    <text evidence="7">The sequence shown here is derived from an EMBL/GenBank/DDBJ whole genome shotgun (WGS) entry which is preliminary data.</text>
</comment>
<reference evidence="7 8" key="1">
    <citation type="journal article" date="2022" name="Nat. Ecol. Evol.">
        <title>A masculinizing supergene underlies an exaggerated male reproductive morph in a spider.</title>
        <authorList>
            <person name="Hendrickx F."/>
            <person name="De Corte Z."/>
            <person name="Sonet G."/>
            <person name="Van Belleghem S.M."/>
            <person name="Kostlbacher S."/>
            <person name="Vangestel C."/>
        </authorList>
    </citation>
    <scope>NUCLEOTIDE SEQUENCE [LARGE SCALE GENOMIC DNA]</scope>
    <source>
        <strain evidence="7">W744_W776</strain>
    </source>
</reference>
<dbReference type="InterPro" id="IPR051998">
    <property type="entry name" value="Meteorin-like"/>
</dbReference>
<keyword evidence="5" id="KW-1015">Disulfide bond</keyword>
<sequence length="290" mass="32434">MRLIICWLLGFLLINSVIASGPSMDNCDWVGSGTLAMALSKSIQPVYLRCNQGTVQWRYPQGALRIVLQHRTPGTPFSACIRRSSTSSGARIHLAGKTRLHRVFSKEDPADLVRCVGSVDGKVALYVEADSIGSVLRKEMMDFSYYLKRRTRRSVKEFTDDCQPCSESELLRQYCSSDFVIQGSVASLFNNKQLQTTELTVRVSRVHRTNSVQTFTQLSDPDIPLSGSTGYVILHRPLRCGTKSGSGEYLFLGNWILGNPSLNCVPRMAEWKKVRRKAMKEGTNECILSL</sequence>
<comment type="subcellular location">
    <subcellularLocation>
        <location evidence="1">Secreted</location>
    </subcellularLocation>
</comment>
<keyword evidence="4 6" id="KW-0732">Signal</keyword>
<evidence type="ECO:0000256" key="6">
    <source>
        <dbReference type="SAM" id="SignalP"/>
    </source>
</evidence>
<dbReference type="AlphaFoldDB" id="A0AAV6VU02"/>
<dbReference type="SUPFAM" id="SSF50242">
    <property type="entry name" value="TIMP-like"/>
    <property type="match status" value="1"/>
</dbReference>
<feature type="signal peptide" evidence="6">
    <location>
        <begin position="1"/>
        <end position="19"/>
    </location>
</feature>
<dbReference type="GO" id="GO:0005179">
    <property type="term" value="F:hormone activity"/>
    <property type="evidence" value="ECO:0007669"/>
    <property type="project" value="TreeGrafter"/>
</dbReference>
<comment type="similarity">
    <text evidence="2">Belongs to the meteorin family.</text>
</comment>
<name>A0AAV6VU02_9ARAC</name>
<evidence type="ECO:0000313" key="7">
    <source>
        <dbReference type="EMBL" id="KAG8199595.1"/>
    </source>
</evidence>
<keyword evidence="8" id="KW-1185">Reference proteome</keyword>
<gene>
    <name evidence="7" type="ORF">JTE90_009432</name>
</gene>
<dbReference type="GO" id="GO:0005615">
    <property type="term" value="C:extracellular space"/>
    <property type="evidence" value="ECO:0007669"/>
    <property type="project" value="TreeGrafter"/>
</dbReference>
<dbReference type="Gene3D" id="2.40.50.120">
    <property type="match status" value="1"/>
</dbReference>
<feature type="chain" id="PRO_5043675390" description="Meteorin-like protein" evidence="6">
    <location>
        <begin position="20"/>
        <end position="290"/>
    </location>
</feature>